<keyword evidence="8" id="KW-1185">Reference proteome</keyword>
<proteinExistence type="predicted"/>
<dbReference type="SUPFAM" id="SSF48403">
    <property type="entry name" value="Ankyrin repeat"/>
    <property type="match status" value="1"/>
</dbReference>
<accession>A0A0A1TYE0</accession>
<reference evidence="7 8" key="1">
    <citation type="submission" date="2012-10" db="EMBL/GenBank/DDBJ databases">
        <authorList>
            <person name="Zafar N."/>
            <person name="Inman J."/>
            <person name="Hall N."/>
            <person name="Lorenzi H."/>
            <person name="Caler E."/>
        </authorList>
    </citation>
    <scope>NUCLEOTIDE SEQUENCE [LARGE SCALE GENOMIC DNA]</scope>
    <source>
        <strain evidence="7 8">IP1</strain>
    </source>
</reference>
<keyword evidence="3" id="KW-0862">Zinc</keyword>
<evidence type="ECO:0000256" key="1">
    <source>
        <dbReference type="ARBA" id="ARBA00022723"/>
    </source>
</evidence>
<organism evidence="7 8">
    <name type="scientific">Entamoeba invadens IP1</name>
    <dbReference type="NCBI Taxonomy" id="370355"/>
    <lineage>
        <taxon>Eukaryota</taxon>
        <taxon>Amoebozoa</taxon>
        <taxon>Evosea</taxon>
        <taxon>Archamoebae</taxon>
        <taxon>Mastigamoebida</taxon>
        <taxon>Entamoebidae</taxon>
        <taxon>Entamoeba</taxon>
    </lineage>
</organism>
<dbReference type="PANTHER" id="PTHR23180:SF160">
    <property type="entry name" value="ADP-RIBOSYLATION FACTOR GTPASE-ACTIVATING PROTEIN EFFECTOR PROTEIN 1"/>
    <property type="match status" value="1"/>
</dbReference>
<dbReference type="PROSITE" id="PS50088">
    <property type="entry name" value="ANK_REPEAT"/>
    <property type="match status" value="1"/>
</dbReference>
<dbReference type="InterPro" id="IPR037278">
    <property type="entry name" value="ARFGAP/RecO"/>
</dbReference>
<feature type="repeat" description="ANK" evidence="4">
    <location>
        <begin position="514"/>
        <end position="546"/>
    </location>
</feature>
<dbReference type="InterPro" id="IPR038508">
    <property type="entry name" value="ArfGAP_dom_sf"/>
</dbReference>
<evidence type="ECO:0000256" key="5">
    <source>
        <dbReference type="PROSITE-ProRule" id="PRU00288"/>
    </source>
</evidence>
<gene>
    <name evidence="7" type="ORF">EIN_033800</name>
</gene>
<dbReference type="Pfam" id="PF12796">
    <property type="entry name" value="Ank_2"/>
    <property type="match status" value="1"/>
</dbReference>
<dbReference type="InterPro" id="IPR036770">
    <property type="entry name" value="Ankyrin_rpt-contain_sf"/>
</dbReference>
<evidence type="ECO:0000313" key="7">
    <source>
        <dbReference type="EMBL" id="ELP86489.1"/>
    </source>
</evidence>
<sequence length="595" mass="67143">MKLTKQPDRQSFYNFSAPVDIHNPAFQSKIHTTRDYISNLFKTQKTISQTLNKAVTTGVQYLGALQEVFDTFLSFSDITESPQTFSKIFEPQKQNIEIQRRFLCNVIDWKIQMDIDISKQLSQFETLDKNYMKAAKTFDTDFSKLVKSKASQNEKAKISENDIQRETAKFCDEMNVVRWNVGQVIQSNGIQFCRSFEKCYSQCAQTIVPISFSQEMVFKKPSEKLQLFTPPPNCGLVFAKGNLCPNGRNYFFMKGKTLMAVNKKVGEFVVTDVLTSLAKPQLDNHTFELITPASSSLISTVSFDEMMKWITLMDAIKNDAEHYQEIQISPLTGVNPLEVTKMLWAISGNEKCAECGKADPEWVSLTLGVLICLECCGAHRSLGVRVSRVKSLMMDRLEGDSIDVVKNLGNTYINSIYQLQKPGVLVSQNASGSERYTAIREKYIERKFMRKSCNVNVINELTNKNLRGIMTAICVCGVDKVPSGFLVLAAKQEDVSVMTLLLLHGVSVDQQDGDLNTALHIAIIKKNERMTSLLMKYSPNLNIKNKEEKTAVDLANDEGFELGVKMLGHFSRSELSPMIEDIDEKYLSTIVSRSK</sequence>
<dbReference type="InterPro" id="IPR002110">
    <property type="entry name" value="Ankyrin_rpt"/>
</dbReference>
<name>A0A0A1TYE0_ENTIV</name>
<evidence type="ECO:0000259" key="6">
    <source>
        <dbReference type="PROSITE" id="PS50115"/>
    </source>
</evidence>
<dbReference type="GO" id="GO:0008270">
    <property type="term" value="F:zinc ion binding"/>
    <property type="evidence" value="ECO:0007669"/>
    <property type="project" value="UniProtKB-KW"/>
</dbReference>
<keyword evidence="1" id="KW-0479">Metal-binding</keyword>
<dbReference type="OrthoDB" id="10266696at2759"/>
<dbReference type="KEGG" id="eiv:EIN_033800"/>
<dbReference type="RefSeq" id="XP_004185835.1">
    <property type="nucleotide sequence ID" value="XM_004185787.1"/>
</dbReference>
<dbReference type="Gene3D" id="1.20.1270.60">
    <property type="entry name" value="Arfaptin homology (AH) domain/BAR domain"/>
    <property type="match status" value="1"/>
</dbReference>
<dbReference type="EMBL" id="KB206969">
    <property type="protein sequence ID" value="ELP86489.1"/>
    <property type="molecule type" value="Genomic_DNA"/>
</dbReference>
<dbReference type="InterPro" id="IPR045258">
    <property type="entry name" value="ACAP1/2/3-like"/>
</dbReference>
<evidence type="ECO:0000256" key="4">
    <source>
        <dbReference type="PROSITE-ProRule" id="PRU00023"/>
    </source>
</evidence>
<keyword evidence="2 5" id="KW-0863">Zinc-finger</keyword>
<dbReference type="GO" id="GO:0005096">
    <property type="term" value="F:GTPase activator activity"/>
    <property type="evidence" value="ECO:0007669"/>
    <property type="project" value="InterPro"/>
</dbReference>
<dbReference type="Proteomes" id="UP000014680">
    <property type="component" value="Unassembled WGS sequence"/>
</dbReference>
<dbReference type="PANTHER" id="PTHR23180">
    <property type="entry name" value="CENTAURIN/ARF"/>
    <property type="match status" value="1"/>
</dbReference>
<dbReference type="AlphaFoldDB" id="A0A0A1TYE0"/>
<dbReference type="OMA" id="WAISGNE"/>
<dbReference type="SMART" id="SM00105">
    <property type="entry name" value="ArfGap"/>
    <property type="match status" value="1"/>
</dbReference>
<dbReference type="Pfam" id="PF01412">
    <property type="entry name" value="ArfGap"/>
    <property type="match status" value="1"/>
</dbReference>
<dbReference type="PROSITE" id="PS50115">
    <property type="entry name" value="ARFGAP"/>
    <property type="match status" value="1"/>
</dbReference>
<dbReference type="InterPro" id="IPR027267">
    <property type="entry name" value="AH/BAR_dom_sf"/>
</dbReference>
<keyword evidence="4" id="KW-0040">ANK repeat</keyword>
<dbReference type="Gene3D" id="1.10.220.150">
    <property type="entry name" value="Arf GTPase activating protein"/>
    <property type="match status" value="1"/>
</dbReference>
<dbReference type="VEuPathDB" id="AmoebaDB:EIN_033800"/>
<dbReference type="GeneID" id="14885461"/>
<dbReference type="PRINTS" id="PR00405">
    <property type="entry name" value="REVINTRACTNG"/>
</dbReference>
<evidence type="ECO:0000313" key="8">
    <source>
        <dbReference type="Proteomes" id="UP000014680"/>
    </source>
</evidence>
<dbReference type="InterPro" id="IPR001164">
    <property type="entry name" value="ArfGAP_dom"/>
</dbReference>
<feature type="domain" description="Arf-GAP" evidence="6">
    <location>
        <begin position="337"/>
        <end position="449"/>
    </location>
</feature>
<dbReference type="SUPFAM" id="SSF57863">
    <property type="entry name" value="ArfGap/RecO-like zinc finger"/>
    <property type="match status" value="1"/>
</dbReference>
<evidence type="ECO:0000256" key="2">
    <source>
        <dbReference type="ARBA" id="ARBA00022771"/>
    </source>
</evidence>
<evidence type="ECO:0000256" key="3">
    <source>
        <dbReference type="ARBA" id="ARBA00022833"/>
    </source>
</evidence>
<dbReference type="SMART" id="SM00248">
    <property type="entry name" value="ANK"/>
    <property type="match status" value="1"/>
</dbReference>
<dbReference type="Gene3D" id="1.25.40.20">
    <property type="entry name" value="Ankyrin repeat-containing domain"/>
    <property type="match status" value="1"/>
</dbReference>
<protein>
    <submittedName>
        <fullName evidence="7">Gcn4-complementing protein, putative</fullName>
    </submittedName>
</protein>